<comment type="similarity">
    <text evidence="2">Belongs to the SAM hydrolase / SAM-dependent halogenase family.</text>
</comment>
<dbReference type="HOGENOM" id="CLU_059734_0_0_6"/>
<dbReference type="Gene3D" id="2.40.30.90">
    <property type="entry name" value="Bacterial fluorinating enzyme like"/>
    <property type="match status" value="1"/>
</dbReference>
<dbReference type="Gene3D" id="3.40.50.10790">
    <property type="entry name" value="S-adenosyl-l-methionine hydroxide adenosyltransferase, N-terminal"/>
    <property type="match status" value="1"/>
</dbReference>
<dbReference type="InterPro" id="IPR002747">
    <property type="entry name" value="SAM_OH_AdoTrfase"/>
</dbReference>
<dbReference type="KEGG" id="llo:LLO_1663"/>
<accession>D3HSZ8</accession>
<dbReference type="eggNOG" id="COG1912">
    <property type="taxonomic scope" value="Bacteria"/>
</dbReference>
<dbReference type="PANTHER" id="PTHR35092:SF1">
    <property type="entry name" value="CHLORINASE MJ1651"/>
    <property type="match status" value="1"/>
</dbReference>
<dbReference type="RefSeq" id="WP_012979110.1">
    <property type="nucleotide sequence ID" value="NC_013861.1"/>
</dbReference>
<proteinExistence type="inferred from homology"/>
<dbReference type="GeneID" id="40925883"/>
<evidence type="ECO:0000256" key="2">
    <source>
        <dbReference type="ARBA" id="ARBA00024035"/>
    </source>
</evidence>
<dbReference type="PANTHER" id="PTHR35092">
    <property type="entry name" value="CHLORINASE MJ1651"/>
    <property type="match status" value="1"/>
</dbReference>
<dbReference type="AlphaFoldDB" id="D3HSZ8"/>
<sequence length="334" mass="37592">MFIIHSSKKQMNSLMVRKRSIFYNLNNLLLVFFLCLLTSTVQSGIVVFQSDFGIKDGAVSEVKGVMITVDPSLTISDLTHEIPAYNIWEASYRLYQTAPYWPKDTVFISVVDPGVGTKRRSIVALTKNGQYFVTPDNGTLTLIDDKFGIKEVREIDETKNRLIGSGSSYTFFGRDVYGYTAAKLASGKISFEEVGPKLNEPIVKIPYEKASIKNDKLQGTIVILDPQYGNLWTNIDQQLLEKYGVKDGACYKVRIYQNHHNRFVGLVLFQNTFGETHKGKDLLYLNSLLYLALAKNQGNFAQIHHIGSGPDWTITVKKTTKSKAQCDSEGIYIQ</sequence>
<dbReference type="SUPFAM" id="SSF101852">
    <property type="entry name" value="Bacterial fluorinating enzyme, C-terminal domain"/>
    <property type="match status" value="1"/>
</dbReference>
<feature type="domain" description="S-adenosyl-l-methionine hydroxide adenosyltransferase C-terminal" evidence="4">
    <location>
        <begin position="219"/>
        <end position="313"/>
    </location>
</feature>
<dbReference type="Proteomes" id="UP000001060">
    <property type="component" value="Chromosome"/>
</dbReference>
<keyword evidence="1" id="KW-0949">S-adenosyl-L-methionine</keyword>
<dbReference type="STRING" id="661367.LLO_1663"/>
<keyword evidence="6" id="KW-1185">Reference proteome</keyword>
<evidence type="ECO:0000313" key="5">
    <source>
        <dbReference type="EMBL" id="CBJ12038.1"/>
    </source>
</evidence>
<dbReference type="Pfam" id="PF20257">
    <property type="entry name" value="SAM_HAT_C"/>
    <property type="match status" value="1"/>
</dbReference>
<evidence type="ECO:0008006" key="7">
    <source>
        <dbReference type="Google" id="ProtNLM"/>
    </source>
</evidence>
<dbReference type="InterPro" id="IPR046470">
    <property type="entry name" value="SAM_HAT_C"/>
</dbReference>
<dbReference type="InterPro" id="IPR023228">
    <property type="entry name" value="SAM_OH_AdoTrfase_N_sf"/>
</dbReference>
<evidence type="ECO:0000259" key="4">
    <source>
        <dbReference type="Pfam" id="PF20257"/>
    </source>
</evidence>
<dbReference type="Pfam" id="PF01887">
    <property type="entry name" value="SAM_HAT_N"/>
    <property type="match status" value="1"/>
</dbReference>
<protein>
    <recommendedName>
        <fullName evidence="7">Adenosyl-chloride synthase</fullName>
    </recommendedName>
</protein>
<gene>
    <name evidence="5" type="ordered locus">LLO_1663</name>
</gene>
<name>D3HSZ8_LEGLN</name>
<feature type="domain" description="S-adenosyl-l-methionine hydroxide adenosyltransferase N-terminal" evidence="3">
    <location>
        <begin position="46"/>
        <end position="195"/>
    </location>
</feature>
<evidence type="ECO:0000256" key="1">
    <source>
        <dbReference type="ARBA" id="ARBA00022691"/>
    </source>
</evidence>
<dbReference type="InterPro" id="IPR023227">
    <property type="entry name" value="SAM_OH_AdoTrfase_C_sf"/>
</dbReference>
<evidence type="ECO:0000313" key="6">
    <source>
        <dbReference type="Proteomes" id="UP000001060"/>
    </source>
</evidence>
<evidence type="ECO:0000259" key="3">
    <source>
        <dbReference type="Pfam" id="PF01887"/>
    </source>
</evidence>
<dbReference type="SUPFAM" id="SSF102522">
    <property type="entry name" value="Bacterial fluorinating enzyme, N-terminal domain"/>
    <property type="match status" value="1"/>
</dbReference>
<reference evidence="5 6" key="1">
    <citation type="journal article" date="2010" name="PLoS Genet.">
        <title>Analysis of the Legionella longbeachae genome and transcriptome uncovers unique strategies to cause Legionnaires' disease.</title>
        <authorList>
            <person name="Cazalet C."/>
            <person name="Gomez-Valero L."/>
            <person name="Rusniok C."/>
            <person name="Lomma M."/>
            <person name="Dervins-Ravault D."/>
            <person name="Newton H."/>
            <person name="Sansom F."/>
            <person name="Jarraud S."/>
            <person name="Zidane N."/>
            <person name="Ma L."/>
            <person name="Bouchier C."/>
            <person name="Etienne J."/>
            <person name="Hartland E."/>
            <person name="Buchrieser C."/>
        </authorList>
    </citation>
    <scope>NUCLEOTIDE SEQUENCE [LARGE SCALE GENOMIC DNA]</scope>
    <source>
        <strain evidence="5 6">NSW150</strain>
    </source>
</reference>
<dbReference type="EMBL" id="FN650140">
    <property type="protein sequence ID" value="CBJ12038.1"/>
    <property type="molecule type" value="Genomic_DNA"/>
</dbReference>
<organism evidence="5 6">
    <name type="scientific">Legionella longbeachae serogroup 1 (strain NSW150)</name>
    <dbReference type="NCBI Taxonomy" id="661367"/>
    <lineage>
        <taxon>Bacteria</taxon>
        <taxon>Pseudomonadati</taxon>
        <taxon>Pseudomonadota</taxon>
        <taxon>Gammaproteobacteria</taxon>
        <taxon>Legionellales</taxon>
        <taxon>Legionellaceae</taxon>
        <taxon>Legionella</taxon>
    </lineage>
</organism>
<dbReference type="InterPro" id="IPR046469">
    <property type="entry name" value="SAM_HAT_N"/>
</dbReference>